<dbReference type="EMBL" id="CM055764">
    <property type="protein sequence ID" value="KAJ7984871.1"/>
    <property type="molecule type" value="Genomic_DNA"/>
</dbReference>
<gene>
    <name evidence="1" type="ORF">DPEC_G00359270</name>
</gene>
<name>A0ACC2F0J9_DALPE</name>
<comment type="caution">
    <text evidence="1">The sequence shown here is derived from an EMBL/GenBank/DDBJ whole genome shotgun (WGS) entry which is preliminary data.</text>
</comment>
<evidence type="ECO:0000313" key="2">
    <source>
        <dbReference type="Proteomes" id="UP001157502"/>
    </source>
</evidence>
<organism evidence="1 2">
    <name type="scientific">Dallia pectoralis</name>
    <name type="common">Alaska blackfish</name>
    <dbReference type="NCBI Taxonomy" id="75939"/>
    <lineage>
        <taxon>Eukaryota</taxon>
        <taxon>Metazoa</taxon>
        <taxon>Chordata</taxon>
        <taxon>Craniata</taxon>
        <taxon>Vertebrata</taxon>
        <taxon>Euteleostomi</taxon>
        <taxon>Actinopterygii</taxon>
        <taxon>Neopterygii</taxon>
        <taxon>Teleostei</taxon>
        <taxon>Protacanthopterygii</taxon>
        <taxon>Esociformes</taxon>
        <taxon>Umbridae</taxon>
        <taxon>Dallia</taxon>
    </lineage>
</organism>
<protein>
    <submittedName>
        <fullName evidence="1">Uncharacterized protein</fullName>
    </submittedName>
</protein>
<proteinExistence type="predicted"/>
<dbReference type="Proteomes" id="UP001157502">
    <property type="component" value="Chromosome 37"/>
</dbReference>
<keyword evidence="2" id="KW-1185">Reference proteome</keyword>
<sequence>MSACTVALSLNNPGVTMTSSLPLFHPVDRHSSLRVGSVPLKSPPRRLDLNFGLGAPWVSLLARISASLDEGSLLSGRAAGFQAPQAPCPVGGDGGSEDLADLRSPSLDHHYQLRHASKGGSVDSDGAFEGDFAAAPLSATEGMQHIRLMEGVSRSLPSSPLLAHQAASVRLQSTKKHPVRFYAAGSQRPVAAGEAPERARRHVAQHFPGSLINSAQCHSQRPLPVPSHRADSKGI</sequence>
<reference evidence="1" key="1">
    <citation type="submission" date="2021-05" db="EMBL/GenBank/DDBJ databases">
        <authorList>
            <person name="Pan Q."/>
            <person name="Jouanno E."/>
            <person name="Zahm M."/>
            <person name="Klopp C."/>
            <person name="Cabau C."/>
            <person name="Louis A."/>
            <person name="Berthelot C."/>
            <person name="Parey E."/>
            <person name="Roest Crollius H."/>
            <person name="Montfort J."/>
            <person name="Robinson-Rechavi M."/>
            <person name="Bouchez O."/>
            <person name="Lampietro C."/>
            <person name="Lopez Roques C."/>
            <person name="Donnadieu C."/>
            <person name="Postlethwait J."/>
            <person name="Bobe J."/>
            <person name="Dillon D."/>
            <person name="Chandos A."/>
            <person name="von Hippel F."/>
            <person name="Guiguen Y."/>
        </authorList>
    </citation>
    <scope>NUCLEOTIDE SEQUENCE</scope>
    <source>
        <strain evidence="1">YG-Jan2019</strain>
    </source>
</reference>
<evidence type="ECO:0000313" key="1">
    <source>
        <dbReference type="EMBL" id="KAJ7984871.1"/>
    </source>
</evidence>
<accession>A0ACC2F0J9</accession>